<feature type="transmembrane region" description="Helical" evidence="2">
    <location>
        <begin position="71"/>
        <end position="94"/>
    </location>
</feature>
<sequence length="168" mass="17030">MTAWAALSRDDSAVLPAALWVTAAGLILAVIDLDTLRLPDRVLGPAVLGELALLTGATTMTGQWGALGRGVLAAAALMSIHYVFGILITASSGLGDVKLLALTAPLTGWVSWPAVWNGYMAAWVLGGLAAAVALVRRSRAGEPGSARHAPIAFGPSILAGALVAFAHG</sequence>
<dbReference type="STRING" id="1631356.VV01_21850"/>
<feature type="transmembrane region" description="Helical" evidence="2">
    <location>
        <begin position="147"/>
        <end position="166"/>
    </location>
</feature>
<feature type="transmembrane region" description="Helical" evidence="2">
    <location>
        <begin position="43"/>
        <end position="64"/>
    </location>
</feature>
<accession>A0A0L6CEH5</accession>
<dbReference type="PANTHER" id="PTHR30487">
    <property type="entry name" value="TYPE 4 PREPILIN-LIKE PROTEINS LEADER PEPTIDE-PROCESSING ENZYME"/>
    <property type="match status" value="1"/>
</dbReference>
<keyword evidence="5" id="KW-1185">Reference proteome</keyword>
<protein>
    <recommendedName>
        <fullName evidence="3">Prepilin type IV endopeptidase peptidase domain-containing protein</fullName>
    </recommendedName>
</protein>
<feature type="domain" description="Prepilin type IV endopeptidase peptidase" evidence="3">
    <location>
        <begin position="23"/>
        <end position="125"/>
    </location>
</feature>
<dbReference type="Pfam" id="PF01478">
    <property type="entry name" value="Peptidase_A24"/>
    <property type="match status" value="1"/>
</dbReference>
<keyword evidence="2" id="KW-1133">Transmembrane helix</keyword>
<comment type="similarity">
    <text evidence="1">Belongs to the peptidase A24 family.</text>
</comment>
<gene>
    <name evidence="4" type="ORF">VV01_21850</name>
</gene>
<dbReference type="PANTHER" id="PTHR30487:SF0">
    <property type="entry name" value="PREPILIN LEADER PEPTIDASE_N-METHYLTRANSFERASE-RELATED"/>
    <property type="match status" value="1"/>
</dbReference>
<reference evidence="5" key="1">
    <citation type="submission" date="2015-03" db="EMBL/GenBank/DDBJ databases">
        <title>Luteipulveratus halotolerans sp. nov., a novel actinobacterium (Dermacoccaceae) from Sarawak, Malaysia.</title>
        <authorList>
            <person name="Juboi H."/>
            <person name="Basik A."/>
            <person name="Shamsul S.S."/>
            <person name="Arnold P."/>
            <person name="Schmitt E.K."/>
            <person name="Sanglier J.-J."/>
            <person name="Yeo T."/>
        </authorList>
    </citation>
    <scope>NUCLEOTIDE SEQUENCE [LARGE SCALE GENOMIC DNA]</scope>
    <source>
        <strain evidence="5">C296001</strain>
    </source>
</reference>
<dbReference type="Gene3D" id="1.20.120.1220">
    <property type="match status" value="1"/>
</dbReference>
<proteinExistence type="inferred from homology"/>
<comment type="caution">
    <text evidence="4">The sequence shown here is derived from an EMBL/GenBank/DDBJ whole genome shotgun (WGS) entry which is preliminary data.</text>
</comment>
<evidence type="ECO:0000313" key="5">
    <source>
        <dbReference type="Proteomes" id="UP000037397"/>
    </source>
</evidence>
<dbReference type="GO" id="GO:0006465">
    <property type="term" value="P:signal peptide processing"/>
    <property type="evidence" value="ECO:0007669"/>
    <property type="project" value="TreeGrafter"/>
</dbReference>
<organism evidence="4 5">
    <name type="scientific">Luteipulveratus halotolerans</name>
    <dbReference type="NCBI Taxonomy" id="1631356"/>
    <lineage>
        <taxon>Bacteria</taxon>
        <taxon>Bacillati</taxon>
        <taxon>Actinomycetota</taxon>
        <taxon>Actinomycetes</taxon>
        <taxon>Micrococcales</taxon>
        <taxon>Dermacoccaceae</taxon>
        <taxon>Luteipulveratus</taxon>
    </lineage>
</organism>
<dbReference type="InterPro" id="IPR000045">
    <property type="entry name" value="Prepilin_IV_endopep_pep"/>
</dbReference>
<evidence type="ECO:0000313" key="4">
    <source>
        <dbReference type="EMBL" id="KNX35960.1"/>
    </source>
</evidence>
<name>A0A0L6CEH5_9MICO</name>
<feature type="transmembrane region" description="Helical" evidence="2">
    <location>
        <begin position="114"/>
        <end position="135"/>
    </location>
</feature>
<dbReference type="GO" id="GO:0005886">
    <property type="term" value="C:plasma membrane"/>
    <property type="evidence" value="ECO:0007669"/>
    <property type="project" value="TreeGrafter"/>
</dbReference>
<keyword evidence="2" id="KW-0812">Transmembrane</keyword>
<dbReference type="GO" id="GO:0004190">
    <property type="term" value="F:aspartic-type endopeptidase activity"/>
    <property type="evidence" value="ECO:0007669"/>
    <property type="project" value="InterPro"/>
</dbReference>
<evidence type="ECO:0000256" key="1">
    <source>
        <dbReference type="ARBA" id="ARBA00005801"/>
    </source>
</evidence>
<feature type="transmembrane region" description="Helical" evidence="2">
    <location>
        <begin position="12"/>
        <end position="31"/>
    </location>
</feature>
<dbReference type="AlphaFoldDB" id="A0A0L6CEH5"/>
<dbReference type="Proteomes" id="UP000037397">
    <property type="component" value="Unassembled WGS sequence"/>
</dbReference>
<evidence type="ECO:0000256" key="2">
    <source>
        <dbReference type="SAM" id="Phobius"/>
    </source>
</evidence>
<dbReference type="InterPro" id="IPR050882">
    <property type="entry name" value="Prepilin_peptidase/N-MTase"/>
</dbReference>
<keyword evidence="2" id="KW-0472">Membrane</keyword>
<dbReference type="EMBL" id="LAIR01000003">
    <property type="protein sequence ID" value="KNX35960.1"/>
    <property type="molecule type" value="Genomic_DNA"/>
</dbReference>
<evidence type="ECO:0000259" key="3">
    <source>
        <dbReference type="Pfam" id="PF01478"/>
    </source>
</evidence>